<dbReference type="RefSeq" id="WP_155223183.1">
    <property type="nucleotide sequence ID" value="NZ_JAQMJC010000012.1"/>
</dbReference>
<proteinExistence type="predicted"/>
<dbReference type="Proteomes" id="UP000487649">
    <property type="component" value="Unassembled WGS sequence"/>
</dbReference>
<evidence type="ECO:0000313" key="2">
    <source>
        <dbReference type="Proteomes" id="UP000487649"/>
    </source>
</evidence>
<comment type="caution">
    <text evidence="1">The sequence shown here is derived from an EMBL/GenBank/DDBJ whole genome shotgun (WGS) entry which is preliminary data.</text>
</comment>
<dbReference type="AlphaFoldDB" id="A0A9X4XJC8"/>
<dbReference type="EMBL" id="WMQE01000071">
    <property type="protein sequence ID" value="MTK22870.1"/>
    <property type="molecule type" value="Genomic_DNA"/>
</dbReference>
<gene>
    <name evidence="1" type="ORF">GMA92_15860</name>
</gene>
<accession>A0A9X4XJC8</accession>
<sequence length="115" mass="13215">MVNLKDNSYRMKTKTGEYLTFKLDMTAMLRLENIVGSSVEATRIFLDLFKPGSNCFYKKGLEILCACCVEKPNLTLEEFNCLFPLNNHTFTQIDHILTDLVTGYFADDEDEAQKK</sequence>
<protein>
    <recommendedName>
        <fullName evidence="3">Phage tail assembly protein</fullName>
    </recommendedName>
</protein>
<evidence type="ECO:0000313" key="1">
    <source>
        <dbReference type="EMBL" id="MTK22870.1"/>
    </source>
</evidence>
<name>A0A9X4XJC8_9FIRM</name>
<organism evidence="1 2">
    <name type="scientific">Turicibacter sanguinis</name>
    <dbReference type="NCBI Taxonomy" id="154288"/>
    <lineage>
        <taxon>Bacteria</taxon>
        <taxon>Bacillati</taxon>
        <taxon>Bacillota</taxon>
        <taxon>Erysipelotrichia</taxon>
        <taxon>Erysipelotrichales</taxon>
        <taxon>Turicibacteraceae</taxon>
        <taxon>Turicibacter</taxon>
    </lineage>
</organism>
<reference evidence="1 2" key="1">
    <citation type="journal article" date="2019" name="Nat. Med.">
        <title>A library of human gut bacterial isolates paired with longitudinal multiomics data enables mechanistic microbiome research.</title>
        <authorList>
            <person name="Poyet M."/>
            <person name="Groussin M."/>
            <person name="Gibbons S.M."/>
            <person name="Avila-Pacheco J."/>
            <person name="Jiang X."/>
            <person name="Kearney S.M."/>
            <person name="Perrotta A.R."/>
            <person name="Berdy B."/>
            <person name="Zhao S."/>
            <person name="Lieberman T.D."/>
            <person name="Swanson P.K."/>
            <person name="Smith M."/>
            <person name="Roesemann S."/>
            <person name="Alexander J.E."/>
            <person name="Rich S.A."/>
            <person name="Livny J."/>
            <person name="Vlamakis H."/>
            <person name="Clish C."/>
            <person name="Bullock K."/>
            <person name="Deik A."/>
            <person name="Scott J."/>
            <person name="Pierce K.A."/>
            <person name="Xavier R.J."/>
            <person name="Alm E.J."/>
        </authorList>
    </citation>
    <scope>NUCLEOTIDE SEQUENCE [LARGE SCALE GENOMIC DNA]</scope>
    <source>
        <strain evidence="1 2">BIOML-A198</strain>
    </source>
</reference>
<evidence type="ECO:0008006" key="3">
    <source>
        <dbReference type="Google" id="ProtNLM"/>
    </source>
</evidence>